<evidence type="ECO:0000313" key="2">
    <source>
        <dbReference type="EMBL" id="OMJ69044.1"/>
    </source>
</evidence>
<dbReference type="PROSITE" id="PS50202">
    <property type="entry name" value="MSP"/>
    <property type="match status" value="1"/>
</dbReference>
<dbReference type="Pfam" id="PF00635">
    <property type="entry name" value="Motile_Sperm"/>
    <property type="match status" value="1"/>
</dbReference>
<protein>
    <recommendedName>
        <fullName evidence="1">MSP domain-containing protein</fullName>
    </recommendedName>
</protein>
<dbReference type="Gene3D" id="2.60.40.10">
    <property type="entry name" value="Immunoglobulins"/>
    <property type="match status" value="1"/>
</dbReference>
<evidence type="ECO:0000259" key="1">
    <source>
        <dbReference type="PROSITE" id="PS50202"/>
    </source>
</evidence>
<comment type="caution">
    <text evidence="2">The sequence shown here is derived from an EMBL/GenBank/DDBJ whole genome shotgun (WGS) entry which is preliminary data.</text>
</comment>
<accession>A0A1R2AX02</accession>
<dbReference type="EMBL" id="MPUH01001248">
    <property type="protein sequence ID" value="OMJ69044.1"/>
    <property type="molecule type" value="Genomic_DNA"/>
</dbReference>
<dbReference type="Proteomes" id="UP000187209">
    <property type="component" value="Unassembled WGS sequence"/>
</dbReference>
<proteinExistence type="predicted"/>
<reference evidence="2 3" key="1">
    <citation type="submission" date="2016-11" db="EMBL/GenBank/DDBJ databases">
        <title>The macronuclear genome of Stentor coeruleus: a giant cell with tiny introns.</title>
        <authorList>
            <person name="Slabodnick M."/>
            <person name="Ruby J.G."/>
            <person name="Reiff S.B."/>
            <person name="Swart E.C."/>
            <person name="Gosai S."/>
            <person name="Prabakaran S."/>
            <person name="Witkowska E."/>
            <person name="Larue G.E."/>
            <person name="Fisher S."/>
            <person name="Freeman R.M."/>
            <person name="Gunawardena J."/>
            <person name="Chu W."/>
            <person name="Stover N.A."/>
            <person name="Gregory B.D."/>
            <person name="Nowacki M."/>
            <person name="Derisi J."/>
            <person name="Roy S.W."/>
            <person name="Marshall W.F."/>
            <person name="Sood P."/>
        </authorList>
    </citation>
    <scope>NUCLEOTIDE SEQUENCE [LARGE SCALE GENOMIC DNA]</scope>
    <source>
        <strain evidence="2">WM001</strain>
    </source>
</reference>
<evidence type="ECO:0000313" key="3">
    <source>
        <dbReference type="Proteomes" id="UP000187209"/>
    </source>
</evidence>
<gene>
    <name evidence="2" type="ORF">SteCoe_33340</name>
</gene>
<dbReference type="SUPFAM" id="SSF49354">
    <property type="entry name" value="PapD-like"/>
    <property type="match status" value="1"/>
</dbReference>
<feature type="domain" description="MSP" evidence="1">
    <location>
        <begin position="10"/>
        <end position="120"/>
    </location>
</feature>
<organism evidence="2 3">
    <name type="scientific">Stentor coeruleus</name>
    <dbReference type="NCBI Taxonomy" id="5963"/>
    <lineage>
        <taxon>Eukaryota</taxon>
        <taxon>Sar</taxon>
        <taxon>Alveolata</taxon>
        <taxon>Ciliophora</taxon>
        <taxon>Postciliodesmatophora</taxon>
        <taxon>Heterotrichea</taxon>
        <taxon>Heterotrichida</taxon>
        <taxon>Stentoridae</taxon>
        <taxon>Stentor</taxon>
    </lineage>
</organism>
<sequence>MDLFSSKSPLIELDPPENLKFVIDKSKTHSEIFLTIKNNASVSTAYKIKTSSPEFFEINPSSQIISGEQEIQVKIRFRISIVSLEKFHKFLLQAVIVDDVNNIDWKSNGVHEYKLFAKFIDIQDVIKEKVPVIEEEKKEENIQERILEAPRVERKKKGPSFISGFCSGLNKSRFSYVHLLGSFICGSVASYYLCSS</sequence>
<name>A0A1R2AX02_9CILI</name>
<dbReference type="AlphaFoldDB" id="A0A1R2AX02"/>
<dbReference type="InterPro" id="IPR013783">
    <property type="entry name" value="Ig-like_fold"/>
</dbReference>
<dbReference type="InterPro" id="IPR008962">
    <property type="entry name" value="PapD-like_sf"/>
</dbReference>
<dbReference type="OrthoDB" id="264603at2759"/>
<keyword evidence="3" id="KW-1185">Reference proteome</keyword>
<dbReference type="InterPro" id="IPR000535">
    <property type="entry name" value="MSP_dom"/>
</dbReference>